<gene>
    <name evidence="1" type="ORF">RYX45_01920</name>
</gene>
<dbReference type="Proteomes" id="UP001285636">
    <property type="component" value="Unassembled WGS sequence"/>
</dbReference>
<evidence type="ECO:0000313" key="2">
    <source>
        <dbReference type="Proteomes" id="UP001285636"/>
    </source>
</evidence>
<name>A0AAJ2KVC8_ALKPS</name>
<dbReference type="EMBL" id="JAWJAY010000001">
    <property type="protein sequence ID" value="MDV2883921.1"/>
    <property type="molecule type" value="Genomic_DNA"/>
</dbReference>
<proteinExistence type="predicted"/>
<accession>A0AAJ2KVC8</accession>
<comment type="caution">
    <text evidence="1">The sequence shown here is derived from an EMBL/GenBank/DDBJ whole genome shotgun (WGS) entry which is preliminary data.</text>
</comment>
<evidence type="ECO:0000313" key="1">
    <source>
        <dbReference type="EMBL" id="MDV2883921.1"/>
    </source>
</evidence>
<protein>
    <submittedName>
        <fullName evidence="1">Uncharacterized protein</fullName>
    </submittedName>
</protein>
<dbReference type="AlphaFoldDB" id="A0AAJ2KVC8"/>
<organism evidence="1 2">
    <name type="scientific">Alkalihalophilus pseudofirmus</name>
    <name type="common">Bacillus pseudofirmus</name>
    <dbReference type="NCBI Taxonomy" id="79885"/>
    <lineage>
        <taxon>Bacteria</taxon>
        <taxon>Bacillati</taxon>
        <taxon>Bacillota</taxon>
        <taxon>Bacilli</taxon>
        <taxon>Bacillales</taxon>
        <taxon>Bacillaceae</taxon>
        <taxon>Alkalihalophilus</taxon>
    </lineage>
</organism>
<reference evidence="1" key="1">
    <citation type="submission" date="2023-10" db="EMBL/GenBank/DDBJ databases">
        <title>Screening of Alkalihalophilus pseudofirmusBZ-TG-HK211 and Its Alleviation of Salt Stress on Rapeseed Growth.</title>
        <authorList>
            <person name="Zhao B."/>
            <person name="Guo T."/>
        </authorList>
    </citation>
    <scope>NUCLEOTIDE SEQUENCE</scope>
    <source>
        <strain evidence="1">BZ-TG-HK211</strain>
    </source>
</reference>
<dbReference type="RefSeq" id="WP_012958079.1">
    <property type="nucleotide sequence ID" value="NZ_CP117835.1"/>
</dbReference>
<sequence length="58" mass="7037">MSKEEFERLMRLLDVIQEIGSKELFSNIIDGVNRDRYNLIRTYFDECIDNIPIKEKRE</sequence>